<dbReference type="PANTHER" id="PTHR48086">
    <property type="entry name" value="SODIUM/PROLINE SYMPORTER-RELATED"/>
    <property type="match status" value="1"/>
</dbReference>
<dbReference type="GO" id="GO:0015293">
    <property type="term" value="F:symporter activity"/>
    <property type="evidence" value="ECO:0007669"/>
    <property type="project" value="UniProtKB-KW"/>
</dbReference>
<feature type="transmembrane region" description="Helical" evidence="14">
    <location>
        <begin position="422"/>
        <end position="441"/>
    </location>
</feature>
<keyword evidence="6" id="KW-0769">Symport</keyword>
<feature type="transmembrane region" description="Helical" evidence="14">
    <location>
        <begin position="453"/>
        <end position="476"/>
    </location>
</feature>
<dbReference type="PROSITE" id="PS50283">
    <property type="entry name" value="NA_SOLUT_SYMP_3"/>
    <property type="match status" value="1"/>
</dbReference>
<dbReference type="Gene3D" id="1.20.1730.10">
    <property type="entry name" value="Sodium/glucose cotransporter"/>
    <property type="match status" value="1"/>
</dbReference>
<comment type="subcellular location">
    <subcellularLocation>
        <location evidence="1">Cell membrane</location>
        <topology evidence="1">Multi-pass membrane protein</topology>
    </subcellularLocation>
</comment>
<organism evidence="15 16">
    <name type="scientific">Desulfonema magnum</name>
    <dbReference type="NCBI Taxonomy" id="45655"/>
    <lineage>
        <taxon>Bacteria</taxon>
        <taxon>Pseudomonadati</taxon>
        <taxon>Thermodesulfobacteriota</taxon>
        <taxon>Desulfobacteria</taxon>
        <taxon>Desulfobacterales</taxon>
        <taxon>Desulfococcaceae</taxon>
        <taxon>Desulfonema</taxon>
    </lineage>
</organism>
<dbReference type="Proteomes" id="UP000663722">
    <property type="component" value="Chromosome"/>
</dbReference>
<evidence type="ECO:0000313" key="16">
    <source>
        <dbReference type="Proteomes" id="UP000663722"/>
    </source>
</evidence>
<evidence type="ECO:0000256" key="14">
    <source>
        <dbReference type="SAM" id="Phobius"/>
    </source>
</evidence>
<dbReference type="KEGG" id="dmm:dnm_007490"/>
<feature type="transmembrane region" description="Helical" evidence="14">
    <location>
        <begin position="391"/>
        <end position="415"/>
    </location>
</feature>
<evidence type="ECO:0000256" key="9">
    <source>
        <dbReference type="ARBA" id="ARBA00023065"/>
    </source>
</evidence>
<feature type="transmembrane region" description="Helical" evidence="14">
    <location>
        <begin position="180"/>
        <end position="203"/>
    </location>
</feature>
<feature type="transmembrane region" description="Helical" evidence="14">
    <location>
        <begin position="69"/>
        <end position="90"/>
    </location>
</feature>
<evidence type="ECO:0000256" key="13">
    <source>
        <dbReference type="RuleBase" id="RU362091"/>
    </source>
</evidence>
<keyword evidence="4" id="KW-1003">Cell membrane</keyword>
<keyword evidence="11" id="KW-0739">Sodium transport</keyword>
<feature type="transmembrane region" description="Helical" evidence="14">
    <location>
        <begin position="121"/>
        <end position="141"/>
    </location>
</feature>
<evidence type="ECO:0000256" key="6">
    <source>
        <dbReference type="ARBA" id="ARBA00022847"/>
    </source>
</evidence>
<evidence type="ECO:0000256" key="3">
    <source>
        <dbReference type="ARBA" id="ARBA00022448"/>
    </source>
</evidence>
<keyword evidence="9" id="KW-0406">Ion transport</keyword>
<feature type="transmembrane region" description="Helical" evidence="14">
    <location>
        <begin position="272"/>
        <end position="300"/>
    </location>
</feature>
<dbReference type="EMBL" id="CP061800">
    <property type="protein sequence ID" value="QTA84749.1"/>
    <property type="molecule type" value="Genomic_DNA"/>
</dbReference>
<dbReference type="AlphaFoldDB" id="A0A975GKH3"/>
<gene>
    <name evidence="15" type="ORF">dnm_007490</name>
</gene>
<keyword evidence="8" id="KW-0915">Sodium</keyword>
<dbReference type="PANTHER" id="PTHR48086:SF3">
    <property type="entry name" value="SODIUM_PROLINE SYMPORTER"/>
    <property type="match status" value="1"/>
</dbReference>
<dbReference type="GO" id="GO:0006814">
    <property type="term" value="P:sodium ion transport"/>
    <property type="evidence" value="ECO:0007669"/>
    <property type="project" value="UniProtKB-KW"/>
</dbReference>
<evidence type="ECO:0000256" key="5">
    <source>
        <dbReference type="ARBA" id="ARBA00022692"/>
    </source>
</evidence>
<keyword evidence="7 14" id="KW-1133">Transmembrane helix</keyword>
<feature type="transmembrane region" description="Helical" evidence="14">
    <location>
        <begin position="153"/>
        <end position="173"/>
    </location>
</feature>
<comment type="similarity">
    <text evidence="2 13">Belongs to the sodium:solute symporter (SSF) (TC 2.A.21) family.</text>
</comment>
<evidence type="ECO:0000256" key="7">
    <source>
        <dbReference type="ARBA" id="ARBA00022989"/>
    </source>
</evidence>
<dbReference type="CDD" id="cd10322">
    <property type="entry name" value="SLC5sbd"/>
    <property type="match status" value="1"/>
</dbReference>
<protein>
    <submittedName>
        <fullName evidence="15">Na+/solute symporter family protein</fullName>
    </submittedName>
</protein>
<dbReference type="RefSeq" id="WP_207681097.1">
    <property type="nucleotide sequence ID" value="NZ_CP061800.1"/>
</dbReference>
<feature type="transmembrane region" description="Helical" evidence="14">
    <location>
        <begin position="320"/>
        <end position="344"/>
    </location>
</feature>
<keyword evidence="16" id="KW-1185">Reference proteome</keyword>
<keyword evidence="3" id="KW-0813">Transport</keyword>
<evidence type="ECO:0000256" key="12">
    <source>
        <dbReference type="ARBA" id="ARBA00033708"/>
    </source>
</evidence>
<evidence type="ECO:0000256" key="8">
    <source>
        <dbReference type="ARBA" id="ARBA00023053"/>
    </source>
</evidence>
<evidence type="ECO:0000256" key="10">
    <source>
        <dbReference type="ARBA" id="ARBA00023136"/>
    </source>
</evidence>
<feature type="transmembrane region" description="Helical" evidence="14">
    <location>
        <begin position="6"/>
        <end position="22"/>
    </location>
</feature>
<sequence>MSAVLIITGICMISVVISYAAFRRGSARSADDYFVAGSSLGYFVLIFSLLSSFLSAFSMFGMSSLGYRTGFGALFVLCVNLVPLGFLWYFMHRKTFILGRSRKWVSMGAPFGERYGNGMRVLIPVVTILASIPYLVAQIQGIGLMLEAMSEAIIPYKMGLLFVPAFIAVYLIMGGMKGAAWVNTVQGIFFSVMVFVLFFTVMMKNGGFGPTMDLVYERHPELFQLGAKGGKVWSYPMVFGFAAAMCLGSVCFPQPYMHAYSSRSAKGFKAMVVSFGGLCMILVICTTLVGIASTIIIPGLKGVQADKVYGLVATAVLPNWLAALAVAGGFTAAMSTVNGLVFGNATNVSNDLYKLLRPSATSGELVTVARLAVGGIMIICVILAWNPNTPVAELSVIAFGMVAVTIFPLWGAYFWKRATRHAAIASTLAGVGMNLTFFAIGGKSMVLFPQASLLQLNGFLMSLVVAGIVFVVGSLITQPGDIENKSLAIFFHSALTRQRSHERTDASGGVYATAEER</sequence>
<evidence type="ECO:0000256" key="2">
    <source>
        <dbReference type="ARBA" id="ARBA00006434"/>
    </source>
</evidence>
<comment type="catalytic activity">
    <reaction evidence="12">
        <text>L-proline(in) + Na(+)(in) = L-proline(out) + Na(+)(out)</text>
        <dbReference type="Rhea" id="RHEA:28967"/>
        <dbReference type="ChEBI" id="CHEBI:29101"/>
        <dbReference type="ChEBI" id="CHEBI:60039"/>
    </reaction>
</comment>
<evidence type="ECO:0000256" key="1">
    <source>
        <dbReference type="ARBA" id="ARBA00004651"/>
    </source>
</evidence>
<keyword evidence="10 14" id="KW-0472">Membrane</keyword>
<evidence type="ECO:0000256" key="11">
    <source>
        <dbReference type="ARBA" id="ARBA00023201"/>
    </source>
</evidence>
<name>A0A975GKH3_9BACT</name>
<feature type="transmembrane region" description="Helical" evidence="14">
    <location>
        <begin position="34"/>
        <end position="57"/>
    </location>
</feature>
<proteinExistence type="inferred from homology"/>
<dbReference type="GO" id="GO:0005886">
    <property type="term" value="C:plasma membrane"/>
    <property type="evidence" value="ECO:0007669"/>
    <property type="project" value="UniProtKB-SubCell"/>
</dbReference>
<dbReference type="InterPro" id="IPR038377">
    <property type="entry name" value="Na/Glc_symporter_sf"/>
</dbReference>
<dbReference type="Pfam" id="PF00474">
    <property type="entry name" value="SSF"/>
    <property type="match status" value="1"/>
</dbReference>
<feature type="transmembrane region" description="Helical" evidence="14">
    <location>
        <begin position="232"/>
        <end position="252"/>
    </location>
</feature>
<feature type="transmembrane region" description="Helical" evidence="14">
    <location>
        <begin position="365"/>
        <end position="385"/>
    </location>
</feature>
<accession>A0A975GKH3</accession>
<dbReference type="InterPro" id="IPR050277">
    <property type="entry name" value="Sodium:Solute_Symporter"/>
</dbReference>
<reference evidence="15" key="1">
    <citation type="journal article" date="2021" name="Microb. Physiol.">
        <title>Proteogenomic Insights into the Physiology of Marine, Sulfate-Reducing, Filamentous Desulfonema limicola and Desulfonema magnum.</title>
        <authorList>
            <person name="Schnaars V."/>
            <person name="Wohlbrand L."/>
            <person name="Scheve S."/>
            <person name="Hinrichs C."/>
            <person name="Reinhardt R."/>
            <person name="Rabus R."/>
        </authorList>
    </citation>
    <scope>NUCLEOTIDE SEQUENCE</scope>
    <source>
        <strain evidence="15">4be13</strain>
    </source>
</reference>
<evidence type="ECO:0000256" key="4">
    <source>
        <dbReference type="ARBA" id="ARBA00022475"/>
    </source>
</evidence>
<dbReference type="InterPro" id="IPR001734">
    <property type="entry name" value="Na/solute_symporter"/>
</dbReference>
<evidence type="ECO:0000313" key="15">
    <source>
        <dbReference type="EMBL" id="QTA84749.1"/>
    </source>
</evidence>
<keyword evidence="5 14" id="KW-0812">Transmembrane</keyword>